<sequence>MSQNSQLEHLQSRFVGTGHADTIKFEWLQTQHRDTAAACVGHGSLAAYFAVAENESIGRVRFNLIEIRQTDSVFTMTRIDIDQLLSDLDATLSEVSMDRADAGYRDSGFEDAPEFSTHPSGGLLPQRTRSLAGSVHARNNSSLSISPRLPPLARSNSHSESFVLYSTLKGGADNVKILAARDQVRIRMEKERQEYMANLATFQHLQSNSPTDSFESGLRRNASFSSSSSSSTHASRIAAKNPTGWSGRSSQRIPSKISDLLIDKACNLDVQGSHLQQVIWSLVGMIKDFYSTPTNKGQGANQAIMAAMYVINLEDPNLVKRGLEVLDMLCKFAGPVLWVNLALNLDFFQHFLETRKHTTADEKKNVTLLCGLFAGWVTTLQASAEDLAAAGNLKDPLPKIRDFFEGLVRAGYDFPDGSLDNFSDEEMAAIHSWSVIRRGFTFASVRKHK</sequence>
<gene>
    <name evidence="3" type="ORF">CcCBS67573_g00107</name>
</gene>
<dbReference type="InterPro" id="IPR009846">
    <property type="entry name" value="SF3b5/RDS3-10"/>
</dbReference>
<name>A0A507FQQ0_9FUNG</name>
<evidence type="ECO:0000259" key="2">
    <source>
        <dbReference type="PROSITE" id="PS50179"/>
    </source>
</evidence>
<dbReference type="AlphaFoldDB" id="A0A507FQQ0"/>
<dbReference type="STRING" id="246404.A0A507FQQ0"/>
<accession>A0A507FQQ0</accession>
<protein>
    <recommendedName>
        <fullName evidence="2">VHS domain-containing protein</fullName>
    </recommendedName>
</protein>
<organism evidence="3 4">
    <name type="scientific">Chytriomyces confervae</name>
    <dbReference type="NCBI Taxonomy" id="246404"/>
    <lineage>
        <taxon>Eukaryota</taxon>
        <taxon>Fungi</taxon>
        <taxon>Fungi incertae sedis</taxon>
        <taxon>Chytridiomycota</taxon>
        <taxon>Chytridiomycota incertae sedis</taxon>
        <taxon>Chytridiomycetes</taxon>
        <taxon>Chytridiales</taxon>
        <taxon>Chytriomycetaceae</taxon>
        <taxon>Chytriomyces</taxon>
    </lineage>
</organism>
<dbReference type="PANTHER" id="PTHR20978">
    <property type="entry name" value="SPLICING FACTOR 3B SUBUNIT 5"/>
    <property type="match status" value="1"/>
</dbReference>
<evidence type="ECO:0000256" key="1">
    <source>
        <dbReference type="SAM" id="MobiDB-lite"/>
    </source>
</evidence>
<dbReference type="PANTHER" id="PTHR20978:SF0">
    <property type="entry name" value="SPLICING FACTOR 3B SUBUNIT 5"/>
    <property type="match status" value="1"/>
</dbReference>
<dbReference type="GO" id="GO:0005686">
    <property type="term" value="C:U2 snRNP"/>
    <property type="evidence" value="ECO:0007669"/>
    <property type="project" value="TreeGrafter"/>
</dbReference>
<dbReference type="GO" id="GO:0071011">
    <property type="term" value="C:precatalytic spliceosome"/>
    <property type="evidence" value="ECO:0007669"/>
    <property type="project" value="TreeGrafter"/>
</dbReference>
<dbReference type="GO" id="GO:0035091">
    <property type="term" value="F:phosphatidylinositol binding"/>
    <property type="evidence" value="ECO:0007669"/>
    <property type="project" value="InterPro"/>
</dbReference>
<feature type="region of interest" description="Disordered" evidence="1">
    <location>
        <begin position="207"/>
        <end position="251"/>
    </location>
</feature>
<dbReference type="Pfam" id="PF07189">
    <property type="entry name" value="SF3b10"/>
    <property type="match status" value="1"/>
</dbReference>
<evidence type="ECO:0000313" key="4">
    <source>
        <dbReference type="Proteomes" id="UP000320333"/>
    </source>
</evidence>
<feature type="domain" description="VHS" evidence="2">
    <location>
        <begin position="280"/>
        <end position="415"/>
    </location>
</feature>
<dbReference type="InterPro" id="IPR002014">
    <property type="entry name" value="VHS_dom"/>
</dbReference>
<dbReference type="Proteomes" id="UP000320333">
    <property type="component" value="Unassembled WGS sequence"/>
</dbReference>
<evidence type="ECO:0000313" key="3">
    <source>
        <dbReference type="EMBL" id="TPX78594.1"/>
    </source>
</evidence>
<dbReference type="GO" id="GO:0043130">
    <property type="term" value="F:ubiquitin binding"/>
    <property type="evidence" value="ECO:0007669"/>
    <property type="project" value="InterPro"/>
</dbReference>
<dbReference type="GO" id="GO:0000398">
    <property type="term" value="P:mRNA splicing, via spliceosome"/>
    <property type="evidence" value="ECO:0007669"/>
    <property type="project" value="TreeGrafter"/>
</dbReference>
<reference evidence="3 4" key="1">
    <citation type="journal article" date="2019" name="Sci. Rep.">
        <title>Comparative genomics of chytrid fungi reveal insights into the obligate biotrophic and pathogenic lifestyle of Synchytrium endobioticum.</title>
        <authorList>
            <person name="van de Vossenberg B.T.L.H."/>
            <person name="Warris S."/>
            <person name="Nguyen H.D.T."/>
            <person name="van Gent-Pelzer M.P.E."/>
            <person name="Joly D.L."/>
            <person name="van de Geest H.C."/>
            <person name="Bonants P.J.M."/>
            <person name="Smith D.S."/>
            <person name="Levesque C.A."/>
            <person name="van der Lee T.A.J."/>
        </authorList>
    </citation>
    <scope>NUCLEOTIDE SEQUENCE [LARGE SCALE GENOMIC DNA]</scope>
    <source>
        <strain evidence="3 4">CBS 675.73</strain>
    </source>
</reference>
<dbReference type="PROSITE" id="PS50179">
    <property type="entry name" value="VHS"/>
    <property type="match status" value="1"/>
</dbReference>
<proteinExistence type="predicted"/>
<comment type="caution">
    <text evidence="3">The sequence shown here is derived from an EMBL/GenBank/DDBJ whole genome shotgun (WGS) entry which is preliminary data.</text>
</comment>
<dbReference type="OrthoDB" id="2150276at2759"/>
<keyword evidence="4" id="KW-1185">Reference proteome</keyword>
<dbReference type="EMBL" id="QEAP01000002">
    <property type="protein sequence ID" value="TPX78594.1"/>
    <property type="molecule type" value="Genomic_DNA"/>
</dbReference>